<dbReference type="PRINTS" id="PR00035">
    <property type="entry name" value="HTHGNTR"/>
</dbReference>
<keyword evidence="6" id="KW-1185">Reference proteome</keyword>
<evidence type="ECO:0000259" key="4">
    <source>
        <dbReference type="PROSITE" id="PS50949"/>
    </source>
</evidence>
<dbReference type="InterPro" id="IPR011711">
    <property type="entry name" value="GntR_C"/>
</dbReference>
<dbReference type="SUPFAM" id="SSF46785">
    <property type="entry name" value="Winged helix' DNA-binding domain"/>
    <property type="match status" value="1"/>
</dbReference>
<protein>
    <submittedName>
        <fullName evidence="5">GntR family transcriptional regulator</fullName>
    </submittedName>
</protein>
<gene>
    <name evidence="5" type="ORF">VF724_19670</name>
</gene>
<keyword evidence="3" id="KW-0804">Transcription</keyword>
<evidence type="ECO:0000256" key="1">
    <source>
        <dbReference type="ARBA" id="ARBA00023015"/>
    </source>
</evidence>
<reference evidence="5" key="1">
    <citation type="submission" date="2023-12" db="EMBL/GenBank/DDBJ databases">
        <title>Fervidustalea candida gen. nov., sp. nov., a novel member of the family Paenibacillaceae isolated from a geothermal area.</title>
        <authorList>
            <person name="Li W.-J."/>
            <person name="Jiao J.-Y."/>
            <person name="Chen Y."/>
        </authorList>
    </citation>
    <scope>NUCLEOTIDE SEQUENCE</scope>
    <source>
        <strain evidence="5">SYSU GA230002</strain>
    </source>
</reference>
<dbReference type="SMART" id="SM00895">
    <property type="entry name" value="FCD"/>
    <property type="match status" value="1"/>
</dbReference>
<comment type="caution">
    <text evidence="5">The sequence shown here is derived from an EMBL/GenBank/DDBJ whole genome shotgun (WGS) entry which is preliminary data.</text>
</comment>
<dbReference type="Pfam" id="PF07729">
    <property type="entry name" value="FCD"/>
    <property type="match status" value="1"/>
</dbReference>
<dbReference type="InterPro" id="IPR008920">
    <property type="entry name" value="TF_FadR/GntR_C"/>
</dbReference>
<keyword evidence="1" id="KW-0805">Transcription regulation</keyword>
<dbReference type="InterPro" id="IPR036388">
    <property type="entry name" value="WH-like_DNA-bd_sf"/>
</dbReference>
<dbReference type="Pfam" id="PF00392">
    <property type="entry name" value="GntR"/>
    <property type="match status" value="1"/>
</dbReference>
<dbReference type="Proteomes" id="UP001310386">
    <property type="component" value="Unassembled WGS sequence"/>
</dbReference>
<organism evidence="5 6">
    <name type="scientific">Ferviditalea candida</name>
    <dbReference type="NCBI Taxonomy" id="3108399"/>
    <lineage>
        <taxon>Bacteria</taxon>
        <taxon>Bacillati</taxon>
        <taxon>Bacillota</taxon>
        <taxon>Bacilli</taxon>
        <taxon>Bacillales</taxon>
        <taxon>Paenibacillaceae</taxon>
        <taxon>Ferviditalea</taxon>
    </lineage>
</organism>
<dbReference type="Gene3D" id="1.20.120.530">
    <property type="entry name" value="GntR ligand-binding domain-like"/>
    <property type="match status" value="1"/>
</dbReference>
<evidence type="ECO:0000313" key="5">
    <source>
        <dbReference type="EMBL" id="MEB3103839.1"/>
    </source>
</evidence>
<dbReference type="SUPFAM" id="SSF48008">
    <property type="entry name" value="GntR ligand-binding domain-like"/>
    <property type="match status" value="1"/>
</dbReference>
<sequence length="213" mass="24679">MSRQTELAYHFVKEKILNDTFKPSQKLIESELSELIGVSRNTVKKALLKLEQENLVKIENNKGATIKSYTLDEVMNYLEIQEVLEGLVAKMSAISIRDEELQKLEQILLQMEAALKNNKLDEYSDLNKEFHHIIYSASKNAQAVEMINMIKTQLLRFHFRTILVSGRNEQSMKEHTRIFEALKSRDAHLAEEAVKSHIANVRETVEKNFSYLI</sequence>
<feature type="domain" description="HTH gntR-type" evidence="4">
    <location>
        <begin position="2"/>
        <end position="69"/>
    </location>
</feature>
<dbReference type="EMBL" id="JAYJLD010000053">
    <property type="protein sequence ID" value="MEB3103839.1"/>
    <property type="molecule type" value="Genomic_DNA"/>
</dbReference>
<name>A0ABU5ZMU9_9BACL</name>
<dbReference type="PANTHER" id="PTHR43537:SF5">
    <property type="entry name" value="UXU OPERON TRANSCRIPTIONAL REGULATOR"/>
    <property type="match status" value="1"/>
</dbReference>
<dbReference type="InterPro" id="IPR036390">
    <property type="entry name" value="WH_DNA-bd_sf"/>
</dbReference>
<accession>A0ABU5ZMU9</accession>
<proteinExistence type="predicted"/>
<evidence type="ECO:0000256" key="3">
    <source>
        <dbReference type="ARBA" id="ARBA00023163"/>
    </source>
</evidence>
<dbReference type="SMART" id="SM00345">
    <property type="entry name" value="HTH_GNTR"/>
    <property type="match status" value="1"/>
</dbReference>
<dbReference type="Gene3D" id="1.10.10.10">
    <property type="entry name" value="Winged helix-like DNA-binding domain superfamily/Winged helix DNA-binding domain"/>
    <property type="match status" value="1"/>
</dbReference>
<dbReference type="PANTHER" id="PTHR43537">
    <property type="entry name" value="TRANSCRIPTIONAL REGULATOR, GNTR FAMILY"/>
    <property type="match status" value="1"/>
</dbReference>
<dbReference type="RefSeq" id="WP_371755966.1">
    <property type="nucleotide sequence ID" value="NZ_JAYJLD010000053.1"/>
</dbReference>
<evidence type="ECO:0000313" key="6">
    <source>
        <dbReference type="Proteomes" id="UP001310386"/>
    </source>
</evidence>
<evidence type="ECO:0000256" key="2">
    <source>
        <dbReference type="ARBA" id="ARBA00023125"/>
    </source>
</evidence>
<keyword evidence="2" id="KW-0238">DNA-binding</keyword>
<dbReference type="InterPro" id="IPR000524">
    <property type="entry name" value="Tscrpt_reg_HTH_GntR"/>
</dbReference>
<dbReference type="PROSITE" id="PS50949">
    <property type="entry name" value="HTH_GNTR"/>
    <property type="match status" value="1"/>
</dbReference>